<feature type="region of interest" description="Disordered" evidence="8">
    <location>
        <begin position="601"/>
        <end position="638"/>
    </location>
</feature>
<dbReference type="Proteomes" id="UP000024837">
    <property type="component" value="Unassembled WGS sequence"/>
</dbReference>
<dbReference type="Pfam" id="PF20638">
    <property type="entry name" value="ATG5_UblA"/>
    <property type="match status" value="1"/>
</dbReference>
<evidence type="ECO:0000256" key="3">
    <source>
        <dbReference type="ARBA" id="ARBA00022499"/>
    </source>
</evidence>
<feature type="domain" description="Autophagy protein ATG5 UblA" evidence="12">
    <location>
        <begin position="12"/>
        <end position="139"/>
    </location>
</feature>
<dbReference type="Pfam" id="PF04106">
    <property type="entry name" value="ATG5_UblB"/>
    <property type="match status" value="1"/>
</dbReference>
<dbReference type="Pfam" id="PF02668">
    <property type="entry name" value="TauD"/>
    <property type="match status" value="1"/>
</dbReference>
<keyword evidence="6 7" id="KW-0072">Autophagy</keyword>
<name>W7I6V2_9PEZI</name>
<evidence type="ECO:0000256" key="6">
    <source>
        <dbReference type="ARBA" id="ARBA00023006"/>
    </source>
</evidence>
<dbReference type="GO" id="GO:0005776">
    <property type="term" value="C:autophagosome"/>
    <property type="evidence" value="ECO:0007669"/>
    <property type="project" value="TreeGrafter"/>
</dbReference>
<sequence length="762" mass="84227">MAASPDAIRRAVWEGSISVRVLLDPSECRVFDKADAYYFQASRVAYLPFYLPRIYKFFEDFLIDRAVATAENAWFEADNAPLRWHWPIGLLYDFYTALDPTKTPTPPSPTNHDRPSSPPVAPDAEPGVPQVPWTITLRFASYPHDLLTTLTPTSTHDSFINTIKEADFARNGTAKAVMSLSPTDSRQLFASLQEHDFDGFWSVSDKMLNHSGSSIRNVPLRIYNPETGQVIQGSIPIRQAGTFRGGDPQTLGGALNSLAPMLFPSKRSVILARPVMHGIVLPMAAPLVDLMREAMYPDGFLHITLAMIRGDRIGDDLAPFDGDDGDDDIPAMSTSAYKAQYGDYYPQELEDLLAESQEAYKNTPERPDYASCPPEKTVPDGWPTQLPPSPMIWDAETFPTDGSHVLQLSDDDIAEVELALAHVEDLVLPPSSIDKTVFPLPRLGPRLDAACRSVYFGLGLVFVRGVPSHKYTADQNVLILLGISSYFGETRGRQRDDGARLIHIFHAATRGFPENLSPIFNNHAQVFHSDIATDVLCMYCIAAATTGGSNSYASIPRIYNHLATHNPEVIRTLAAPDWPFDTYGYTPPFHTRPLLFYTPPGHEGPKHAGSQTGRISTSLSPRQLAGSKVHPRPTEIPALTPPQLAALAELESLARKYCITETLSSGDLVFVNNLAVLHNRTAYADDATLPARSHRHLIRLFLRDEQLAWPTPRELLLDWGRVFGGFDGDDELWVADHERDFFEQQRGLITVTAGGEGGDGAD</sequence>
<evidence type="ECO:0000256" key="7">
    <source>
        <dbReference type="RuleBase" id="RU361202"/>
    </source>
</evidence>
<dbReference type="Pfam" id="PF20637">
    <property type="entry name" value="ATG5_HBR"/>
    <property type="match status" value="1"/>
</dbReference>
<dbReference type="AlphaFoldDB" id="W7I6V2"/>
<dbReference type="GO" id="GO:0016491">
    <property type="term" value="F:oxidoreductase activity"/>
    <property type="evidence" value="ECO:0007669"/>
    <property type="project" value="UniProtKB-KW"/>
</dbReference>
<evidence type="ECO:0000259" key="10">
    <source>
        <dbReference type="Pfam" id="PF04106"/>
    </source>
</evidence>
<dbReference type="HOGENOM" id="CLU_366015_0_0_1"/>
<dbReference type="GO" id="GO:0061908">
    <property type="term" value="C:phagophore"/>
    <property type="evidence" value="ECO:0007669"/>
    <property type="project" value="TreeGrafter"/>
</dbReference>
<feature type="domain" description="Autophagy protein ATG5 alpha-helical bundle region" evidence="11">
    <location>
        <begin position="154"/>
        <end position="209"/>
    </location>
</feature>
<dbReference type="Gene3D" id="3.60.130.10">
    <property type="entry name" value="Clavaminate synthase-like"/>
    <property type="match status" value="1"/>
</dbReference>
<keyword evidence="5" id="KW-0560">Oxidoreductase</keyword>
<evidence type="ECO:0000259" key="9">
    <source>
        <dbReference type="Pfam" id="PF02668"/>
    </source>
</evidence>
<feature type="domain" description="TauD/TfdA-like" evidence="9">
    <location>
        <begin position="433"/>
        <end position="699"/>
    </location>
</feature>
<protein>
    <recommendedName>
        <fullName evidence="7">Autophagy protein 5</fullName>
    </recommendedName>
</protein>
<keyword evidence="14" id="KW-1185">Reference proteome</keyword>
<dbReference type="InterPro" id="IPR048940">
    <property type="entry name" value="ATG5_HBR"/>
</dbReference>
<dbReference type="InterPro" id="IPR048318">
    <property type="entry name" value="ATG5_UblB"/>
</dbReference>
<dbReference type="EMBL" id="KI966437">
    <property type="protein sequence ID" value="EWC44620.1"/>
    <property type="molecule type" value="Genomic_DNA"/>
</dbReference>
<organism evidence="13 14">
    <name type="scientific">Drechslerella stenobrocha 248</name>
    <dbReference type="NCBI Taxonomy" id="1043628"/>
    <lineage>
        <taxon>Eukaryota</taxon>
        <taxon>Fungi</taxon>
        <taxon>Dikarya</taxon>
        <taxon>Ascomycota</taxon>
        <taxon>Pezizomycotina</taxon>
        <taxon>Orbiliomycetes</taxon>
        <taxon>Orbiliales</taxon>
        <taxon>Orbiliaceae</taxon>
        <taxon>Drechslerella</taxon>
    </lineage>
</organism>
<dbReference type="InterPro" id="IPR042526">
    <property type="entry name" value="Atg5_HR"/>
</dbReference>
<dbReference type="Gene3D" id="3.10.20.90">
    <property type="entry name" value="Phosphatidylinositol 3-kinase Catalytic Subunit, Chain A, domain 1"/>
    <property type="match status" value="1"/>
</dbReference>
<keyword evidence="3 7" id="KW-1017">Isopeptide bond</keyword>
<dbReference type="GO" id="GO:0034045">
    <property type="term" value="C:phagophore assembly site membrane"/>
    <property type="evidence" value="ECO:0007669"/>
    <property type="project" value="UniProtKB-SubCell"/>
</dbReference>
<evidence type="ECO:0000259" key="11">
    <source>
        <dbReference type="Pfam" id="PF20637"/>
    </source>
</evidence>
<feature type="region of interest" description="Disordered" evidence="8">
    <location>
        <begin position="102"/>
        <end position="125"/>
    </location>
</feature>
<gene>
    <name evidence="13" type="ORF">DRE_06609</name>
</gene>
<dbReference type="SUPFAM" id="SSF51197">
    <property type="entry name" value="Clavaminate synthase-like"/>
    <property type="match status" value="1"/>
</dbReference>
<keyword evidence="7" id="KW-0813">Transport</keyword>
<evidence type="ECO:0000256" key="1">
    <source>
        <dbReference type="ARBA" id="ARBA00004623"/>
    </source>
</evidence>
<dbReference type="OrthoDB" id="272271at2759"/>
<evidence type="ECO:0000256" key="4">
    <source>
        <dbReference type="ARBA" id="ARBA00022843"/>
    </source>
</evidence>
<evidence type="ECO:0000256" key="2">
    <source>
        <dbReference type="ARBA" id="ARBA00006910"/>
    </source>
</evidence>
<dbReference type="Gene3D" id="1.10.246.190">
    <property type="entry name" value="Autophagy protein Apg5, helix rich domain"/>
    <property type="match status" value="1"/>
</dbReference>
<evidence type="ECO:0000256" key="5">
    <source>
        <dbReference type="ARBA" id="ARBA00023002"/>
    </source>
</evidence>
<comment type="function">
    <text evidence="7">Involved in cytoplasm to vacuole transport (Cvt) and autophagic vesicle formation.</text>
</comment>
<comment type="subcellular location">
    <subcellularLocation>
        <location evidence="1 7">Preautophagosomal structure membrane</location>
        <topology evidence="1 7">Peripheral membrane protein</topology>
    </subcellularLocation>
</comment>
<dbReference type="GO" id="GO:0034727">
    <property type="term" value="P:piecemeal microautophagy of the nucleus"/>
    <property type="evidence" value="ECO:0007669"/>
    <property type="project" value="TreeGrafter"/>
</dbReference>
<accession>W7I6V2</accession>
<dbReference type="GO" id="GO:0034274">
    <property type="term" value="C:Atg12-Atg5-Atg16 complex"/>
    <property type="evidence" value="ECO:0007669"/>
    <property type="project" value="TreeGrafter"/>
</dbReference>
<dbReference type="GO" id="GO:0006995">
    <property type="term" value="P:cellular response to nitrogen starvation"/>
    <property type="evidence" value="ECO:0007669"/>
    <property type="project" value="TreeGrafter"/>
</dbReference>
<dbReference type="PANTHER" id="PTHR13040:SF2">
    <property type="entry name" value="AUTOPHAGY PROTEIN 5"/>
    <property type="match status" value="1"/>
</dbReference>
<dbReference type="Gene3D" id="3.10.20.620">
    <property type="match status" value="1"/>
</dbReference>
<feature type="domain" description="Autophagy protein ATG5 UblB" evidence="10">
    <location>
        <begin position="217"/>
        <end position="305"/>
    </location>
</feature>
<dbReference type="InterPro" id="IPR003819">
    <property type="entry name" value="TauD/TfdA-like"/>
</dbReference>
<dbReference type="InterPro" id="IPR007239">
    <property type="entry name" value="Atg5"/>
</dbReference>
<dbReference type="InterPro" id="IPR042527">
    <property type="entry name" value="Atg5_UblA_dom_sf"/>
</dbReference>
<comment type="subunit">
    <text evidence="7">Conjugated with ATG12.</text>
</comment>
<dbReference type="InterPro" id="IPR042098">
    <property type="entry name" value="TauD-like_sf"/>
</dbReference>
<evidence type="ECO:0000259" key="12">
    <source>
        <dbReference type="Pfam" id="PF20638"/>
    </source>
</evidence>
<dbReference type="InterPro" id="IPR048939">
    <property type="entry name" value="ATG5_UblA"/>
</dbReference>
<keyword evidence="4 7" id="KW-0832">Ubl conjugation</keyword>
<comment type="similarity">
    <text evidence="2 7">Belongs to the ATG5 family.</text>
</comment>
<proteinExistence type="inferred from homology"/>
<reference evidence="13 14" key="1">
    <citation type="submission" date="2013-05" db="EMBL/GenBank/DDBJ databases">
        <title>Drechslerella stenobrocha genome reveals carnivorous origination and mechanical trapping mechanism of predatory fungi.</title>
        <authorList>
            <person name="Liu X."/>
            <person name="Zhang W."/>
            <person name="Liu K."/>
        </authorList>
    </citation>
    <scope>NUCLEOTIDE SEQUENCE [LARGE SCALE GENOMIC DNA]</scope>
    <source>
        <strain evidence="13 14">248</strain>
    </source>
</reference>
<dbReference type="GO" id="GO:0019776">
    <property type="term" value="F:Atg8-family ligase activity"/>
    <property type="evidence" value="ECO:0007669"/>
    <property type="project" value="TreeGrafter"/>
</dbReference>
<dbReference type="GO" id="GO:0044233">
    <property type="term" value="C:mitochondria-associated endoplasmic reticulum membrane contact site"/>
    <property type="evidence" value="ECO:0007669"/>
    <property type="project" value="TreeGrafter"/>
</dbReference>
<evidence type="ECO:0000313" key="13">
    <source>
        <dbReference type="EMBL" id="EWC44620.1"/>
    </source>
</evidence>
<dbReference type="GO" id="GO:0000422">
    <property type="term" value="P:autophagy of mitochondrion"/>
    <property type="evidence" value="ECO:0007669"/>
    <property type="project" value="TreeGrafter"/>
</dbReference>
<evidence type="ECO:0000256" key="8">
    <source>
        <dbReference type="SAM" id="MobiDB-lite"/>
    </source>
</evidence>
<feature type="compositionally biased region" description="Polar residues" evidence="8">
    <location>
        <begin position="609"/>
        <end position="621"/>
    </location>
</feature>
<keyword evidence="7" id="KW-0472">Membrane</keyword>
<evidence type="ECO:0000313" key="14">
    <source>
        <dbReference type="Proteomes" id="UP000024837"/>
    </source>
</evidence>
<dbReference type="PANTHER" id="PTHR13040">
    <property type="entry name" value="AUTOPHAGY PROTEIN 5"/>
    <property type="match status" value="1"/>
</dbReference>